<dbReference type="GO" id="GO:0035825">
    <property type="term" value="P:homologous recombination"/>
    <property type="evidence" value="ECO:0007669"/>
    <property type="project" value="UniProtKB-ARBA"/>
</dbReference>
<dbReference type="PANTHER" id="PTHR12663:SF0">
    <property type="entry name" value="PRECOCIOUS DISSOCIATION OF SISTERS 5, ISOFORM A"/>
    <property type="match status" value="1"/>
</dbReference>
<proteinExistence type="predicted"/>
<dbReference type="PaxDb" id="3218-PP1S241_48V6.1"/>
<feature type="compositionally biased region" description="Basic and acidic residues" evidence="7">
    <location>
        <begin position="1597"/>
        <end position="1617"/>
    </location>
</feature>
<feature type="compositionally biased region" description="Polar residues" evidence="7">
    <location>
        <begin position="1668"/>
        <end position="1677"/>
    </location>
</feature>
<reference evidence="8 10" key="1">
    <citation type="journal article" date="2008" name="Science">
        <title>The Physcomitrella genome reveals evolutionary insights into the conquest of land by plants.</title>
        <authorList>
            <person name="Rensing S."/>
            <person name="Lang D."/>
            <person name="Zimmer A."/>
            <person name="Terry A."/>
            <person name="Salamov A."/>
            <person name="Shapiro H."/>
            <person name="Nishiyama T."/>
            <person name="Perroud P.-F."/>
            <person name="Lindquist E."/>
            <person name="Kamisugi Y."/>
            <person name="Tanahashi T."/>
            <person name="Sakakibara K."/>
            <person name="Fujita T."/>
            <person name="Oishi K."/>
            <person name="Shin-I T."/>
            <person name="Kuroki Y."/>
            <person name="Toyoda A."/>
            <person name="Suzuki Y."/>
            <person name="Hashimoto A."/>
            <person name="Yamaguchi K."/>
            <person name="Sugano A."/>
            <person name="Kohara Y."/>
            <person name="Fujiyama A."/>
            <person name="Anterola A."/>
            <person name="Aoki S."/>
            <person name="Ashton N."/>
            <person name="Barbazuk W.B."/>
            <person name="Barker E."/>
            <person name="Bennetzen J."/>
            <person name="Bezanilla M."/>
            <person name="Blankenship R."/>
            <person name="Cho S.H."/>
            <person name="Dutcher S."/>
            <person name="Estelle M."/>
            <person name="Fawcett J.A."/>
            <person name="Gundlach H."/>
            <person name="Hanada K."/>
            <person name="Heyl A."/>
            <person name="Hicks K.A."/>
            <person name="Hugh J."/>
            <person name="Lohr M."/>
            <person name="Mayer K."/>
            <person name="Melkozernov A."/>
            <person name="Murata T."/>
            <person name="Nelson D."/>
            <person name="Pils B."/>
            <person name="Prigge M."/>
            <person name="Reiss B."/>
            <person name="Renner T."/>
            <person name="Rombauts S."/>
            <person name="Rushton P."/>
            <person name="Sanderfoot A."/>
            <person name="Schween G."/>
            <person name="Shiu S.-H."/>
            <person name="Stueber K."/>
            <person name="Theodoulou F.L."/>
            <person name="Tu H."/>
            <person name="Van de Peer Y."/>
            <person name="Verrier P.J."/>
            <person name="Waters E."/>
            <person name="Wood A."/>
            <person name="Yang L."/>
            <person name="Cove D."/>
            <person name="Cuming A."/>
            <person name="Hasebe M."/>
            <person name="Lucas S."/>
            <person name="Mishler D.B."/>
            <person name="Reski R."/>
            <person name="Grigoriev I."/>
            <person name="Quatrano R.S."/>
            <person name="Boore J.L."/>
        </authorList>
    </citation>
    <scope>NUCLEOTIDE SEQUENCE [LARGE SCALE GENOMIC DNA]</scope>
    <source>
        <strain evidence="9 10">cv. Gransden 2004</strain>
    </source>
</reference>
<evidence type="ECO:0000313" key="10">
    <source>
        <dbReference type="Proteomes" id="UP000006727"/>
    </source>
</evidence>
<evidence type="ECO:0000313" key="9">
    <source>
        <dbReference type="EnsemblPlants" id="Pp3c20_23000V3.1"/>
    </source>
</evidence>
<evidence type="ECO:0000313" key="8">
    <source>
        <dbReference type="EMBL" id="PNR33537.1"/>
    </source>
</evidence>
<dbReference type="RefSeq" id="XP_024357693.1">
    <property type="nucleotide sequence ID" value="XM_024501925.2"/>
</dbReference>
<dbReference type="InterPro" id="IPR011989">
    <property type="entry name" value="ARM-like"/>
</dbReference>
<feature type="compositionally biased region" description="Basic and acidic residues" evidence="7">
    <location>
        <begin position="1453"/>
        <end position="1478"/>
    </location>
</feature>
<feature type="region of interest" description="Disordered" evidence="7">
    <location>
        <begin position="1532"/>
        <end position="1718"/>
    </location>
</feature>
<dbReference type="InterPro" id="IPR039776">
    <property type="entry name" value="Pds5"/>
</dbReference>
<sequence>MSKNKGKEAELIDIGKKLGKSQSKDALVKLLVQASTLLVELDQSPPQSTHNAMKGCSEALVSPSLLRHKDKEVGLLVAICISEIMRIVAPDAPYSDETLKEIFKLIVSNFKGLDDVNSASFGRRVSILETVAKVRSCVVMLDLECDDLILDMFEIFFDTASDEQPHNVLVAMRNVLTLVLEESEKIPAEMVEVILKNLLKPKKEGSAARKLAIAVVEKCADKLEPYVRSFLTSVMVEGKSLDSGLHKDHHEIIYELYGCAPQLLAGVIPLINDQLVKDKVNVRLKAVDLLGRLSSLPGRQFAQEYPHVFAEFLKRFSDKVVEVRVAVVNCAKVCIEANPTSEQANEIMAALQDRLLDYDEKVRVAVVKAIYDQAKTDFKSVPTDVLRKVSERLRDKKVVVRKATLVKLMELYKSYCTKCLEGSTALDKDYEWIPGKILRCCNDKELQGLETILTEQLFPAAVPVEEQSRHWVLAFSTLDDIEKKALQLILVQKQRVQQEMQIYLTTRHKAKEEEISDLEKKLQSIFKVIANHCVDSSKAEENLQKLHQMKDESIFSALSTLLDSSTAVAEATTVRDALLKKLGEEHVLYDFMKSLATKCGYFFFSREHVHAIIKEISVCNDSENEKDLVPTSLSLLVEIAVYCPELMADAEEHLLTLLKDLNESVKEGAVLIMAKAGASFRNKGSRADDRGNVNLVLEQLCLEGTRKQAKYAVSAIAAMTADSGLKALSVLYGRLVDKLEDNTHLPTILQSLGCIAQNAMPIFETREDDIIKFVVRNVLRRPAPQDVAESTSDPDTPSDHVLLKIYALKALVKSFLPKMNAHQRTRLPGLLKVLVKILACGEISDDMKTSDADKAHLRLAASKGVLRLARRWDSQIPIDVFHMVVMTVQDQAAHVRRALLRKIHHYLRDRTLNLKYASAYALCAVDTEKDIALEARRFMADFVDDYRKEAYKTVIGQAERTTITLHPEYALVYLVHVLAHHPNYPVVSGGFQPEPSAYEPFYRELSFYLRALIHQEADGKNESGKEDNLPLILAILRTIKGCENAVDQTKTETLYAICDIAILVAKDLAQQKKKLVETYPGVIPLPASIYKVPEPKVRVKKVAVSIAAAVKAADPKTAEMKTLESKVVEPNGPVAAEPNECKAAKSSASEVKVAEANESKTTETDEPMTEANENMAPATDEPMAEANENEAVVCEKSKPLDADESMVPESNQSASKGPVSGEATPPVGDEKTGGSDEDEPEEEPPKVDGSHLPPCFTDKDVLAKLKIGISSKGGQPASPRGRKRGKRVDNGETISDTEGEFEHSAPTPKKGKLENDKSSKGGNSGAGVIIKGTSRTGRKSVDKTESAKKVGKKPELGKEPEEDLDENTPAKRKRGRPKGSGKKDDGISGDEIAGPSSDSTPTTSVKKGKSATLLPDSGKRKPGRPAKNKSEDDLQEKTSQKKEKVVAAATPDKFAKKASAVEKDASPAWRNEDERGGDESLVGCGIKVWWPLDKKFYKGKIVDYDAKKKKHKILYDDGEKEVLNLAKERWELTDKQGKSSAKKEKTPTATPPAVLSGTKYPEPKRLKVTTKTPTSKDESAKASGTSKGGESVKSAKAVKDRDSNKTPKTAEEKESEKSPNVVKSAEANEQVASAFEFDDEGVEPEAKKRKTATSKALDGNQSKAEKAMSTSKGSVSENVKETSENKPDGGKDDETAEDDEPLLAGQLENSERIEVKAS</sequence>
<dbReference type="KEGG" id="ppp:112273308"/>
<dbReference type="CDD" id="cd20404">
    <property type="entry name" value="Tudor_Agenet_AtEML-like"/>
    <property type="match status" value="1"/>
</dbReference>
<dbReference type="InterPro" id="IPR016024">
    <property type="entry name" value="ARM-type_fold"/>
</dbReference>
<dbReference type="SUPFAM" id="SSF63748">
    <property type="entry name" value="Tudor/PWWP/MBT"/>
    <property type="match status" value="1"/>
</dbReference>
<dbReference type="Gene3D" id="2.30.30.140">
    <property type="match status" value="1"/>
</dbReference>
<keyword evidence="6" id="KW-0175">Coiled coil</keyword>
<feature type="compositionally biased region" description="Basic and acidic residues" evidence="7">
    <location>
        <begin position="1152"/>
        <end position="1163"/>
    </location>
</feature>
<feature type="compositionally biased region" description="Polar residues" evidence="7">
    <location>
        <begin position="1396"/>
        <end position="1405"/>
    </location>
</feature>
<evidence type="ECO:0000256" key="4">
    <source>
        <dbReference type="ARBA" id="ARBA00023242"/>
    </source>
</evidence>
<dbReference type="GO" id="GO:0007064">
    <property type="term" value="P:mitotic sister chromatid cohesion"/>
    <property type="evidence" value="ECO:0000318"/>
    <property type="project" value="GO_Central"/>
</dbReference>
<dbReference type="FunCoup" id="A0A2K1IW87">
    <property type="interactions" value="4388"/>
</dbReference>
<feature type="compositionally biased region" description="Basic and acidic residues" evidence="7">
    <location>
        <begin position="1532"/>
        <end position="1546"/>
    </location>
</feature>
<evidence type="ECO:0000256" key="3">
    <source>
        <dbReference type="ARBA" id="ARBA00022776"/>
    </source>
</evidence>
<dbReference type="GO" id="GO:0000785">
    <property type="term" value="C:chromatin"/>
    <property type="evidence" value="ECO:0000318"/>
    <property type="project" value="GO_Central"/>
</dbReference>
<dbReference type="Gene3D" id="1.25.10.10">
    <property type="entry name" value="Leucine-rich Repeat Variant"/>
    <property type="match status" value="1"/>
</dbReference>
<feature type="compositionally biased region" description="Basic residues" evidence="7">
    <location>
        <begin position="1370"/>
        <end position="1380"/>
    </location>
</feature>
<dbReference type="SUPFAM" id="SSF48371">
    <property type="entry name" value="ARM repeat"/>
    <property type="match status" value="1"/>
</dbReference>
<dbReference type="GO" id="GO:0140670">
    <property type="term" value="F:cohesin unloader activity"/>
    <property type="evidence" value="ECO:0000318"/>
    <property type="project" value="GO_Central"/>
</dbReference>
<dbReference type="STRING" id="3218.A0A2K1IW87"/>
<dbReference type="EMBL" id="ABEU02000020">
    <property type="protein sequence ID" value="PNR33537.1"/>
    <property type="molecule type" value="Genomic_DNA"/>
</dbReference>
<feature type="compositionally biased region" description="Basic and acidic residues" evidence="7">
    <location>
        <begin position="1678"/>
        <end position="1693"/>
    </location>
</feature>
<dbReference type="FunFam" id="1.25.10.10:FF:001909">
    <property type="entry name" value="Predicted protein"/>
    <property type="match status" value="1"/>
</dbReference>
<dbReference type="EnsemblPlants" id="Pp3c20_23000V3.5">
    <property type="protein sequence ID" value="Pp3c20_23000V3.5"/>
    <property type="gene ID" value="Pp3c20_23000"/>
</dbReference>
<dbReference type="GO" id="GO:0051301">
    <property type="term" value="P:cell division"/>
    <property type="evidence" value="ECO:0007669"/>
    <property type="project" value="UniProtKB-KW"/>
</dbReference>
<keyword evidence="4" id="KW-0539">Nucleus</keyword>
<dbReference type="Gramene" id="Pp3c20_23000V3.1">
    <property type="protein sequence ID" value="Pp3c20_23000V3.1"/>
    <property type="gene ID" value="Pp3c20_23000"/>
</dbReference>
<dbReference type="PANTHER" id="PTHR12663">
    <property type="entry name" value="ANDROGEN INDUCED INHIBITOR OF PROLIFERATION AS3 / PDS5-RELATED"/>
    <property type="match status" value="1"/>
</dbReference>
<dbReference type="GO" id="GO:0005634">
    <property type="term" value="C:nucleus"/>
    <property type="evidence" value="ECO:0000318"/>
    <property type="project" value="GO_Central"/>
</dbReference>
<evidence type="ECO:0000256" key="6">
    <source>
        <dbReference type="SAM" id="Coils"/>
    </source>
</evidence>
<dbReference type="Gramene" id="Pp3c20_23000V3.5">
    <property type="protein sequence ID" value="Pp3c20_23000V3.5"/>
    <property type="gene ID" value="Pp3c20_23000"/>
</dbReference>
<accession>A0A2K1IW87</accession>
<organism evidence="8">
    <name type="scientific">Physcomitrium patens</name>
    <name type="common">Spreading-leaved earth moss</name>
    <name type="synonym">Physcomitrella patens</name>
    <dbReference type="NCBI Taxonomy" id="3218"/>
    <lineage>
        <taxon>Eukaryota</taxon>
        <taxon>Viridiplantae</taxon>
        <taxon>Streptophyta</taxon>
        <taxon>Embryophyta</taxon>
        <taxon>Bryophyta</taxon>
        <taxon>Bryophytina</taxon>
        <taxon>Bryopsida</taxon>
        <taxon>Funariidae</taxon>
        <taxon>Funariales</taxon>
        <taxon>Funariaceae</taxon>
        <taxon>Physcomitrium</taxon>
    </lineage>
</organism>
<keyword evidence="10" id="KW-1185">Reference proteome</keyword>
<gene>
    <name evidence="9" type="primary">LOC112273308</name>
    <name evidence="8" type="ORF">PHYPA_025481</name>
</gene>
<protein>
    <submittedName>
        <fullName evidence="8 9">Uncharacterized protein</fullName>
    </submittedName>
</protein>
<dbReference type="Proteomes" id="UP000006727">
    <property type="component" value="Chromosome 20"/>
</dbReference>
<dbReference type="GeneID" id="112273308"/>
<keyword evidence="5" id="KW-0131">Cell cycle</keyword>
<feature type="coiled-coil region" evidence="6">
    <location>
        <begin position="493"/>
        <end position="528"/>
    </location>
</feature>
<dbReference type="Pfam" id="PF20168">
    <property type="entry name" value="PDS5"/>
    <property type="match status" value="1"/>
</dbReference>
<dbReference type="GO" id="GO:0006281">
    <property type="term" value="P:DNA repair"/>
    <property type="evidence" value="ECO:0007669"/>
    <property type="project" value="UniProtKB-ARBA"/>
</dbReference>
<reference evidence="9" key="3">
    <citation type="submission" date="2020-12" db="UniProtKB">
        <authorList>
            <consortium name="EnsemblPlants"/>
        </authorList>
    </citation>
    <scope>IDENTIFICATION</scope>
</reference>
<evidence type="ECO:0000256" key="1">
    <source>
        <dbReference type="ARBA" id="ARBA00004123"/>
    </source>
</evidence>
<keyword evidence="3" id="KW-0498">Mitosis</keyword>
<evidence type="ECO:0000256" key="7">
    <source>
        <dbReference type="SAM" id="MobiDB-lite"/>
    </source>
</evidence>
<dbReference type="CDD" id="cd19953">
    <property type="entry name" value="PDS5"/>
    <property type="match status" value="1"/>
</dbReference>
<reference evidence="8 10" key="2">
    <citation type="journal article" date="2018" name="Plant J.">
        <title>The Physcomitrella patens chromosome-scale assembly reveals moss genome structure and evolution.</title>
        <authorList>
            <person name="Lang D."/>
            <person name="Ullrich K.K."/>
            <person name="Murat F."/>
            <person name="Fuchs J."/>
            <person name="Jenkins J."/>
            <person name="Haas F.B."/>
            <person name="Piednoel M."/>
            <person name="Gundlach H."/>
            <person name="Van Bel M."/>
            <person name="Meyberg R."/>
            <person name="Vives C."/>
            <person name="Morata J."/>
            <person name="Symeonidi A."/>
            <person name="Hiss M."/>
            <person name="Muchero W."/>
            <person name="Kamisugi Y."/>
            <person name="Saleh O."/>
            <person name="Blanc G."/>
            <person name="Decker E.L."/>
            <person name="van Gessel N."/>
            <person name="Grimwood J."/>
            <person name="Hayes R.D."/>
            <person name="Graham S.W."/>
            <person name="Gunter L.E."/>
            <person name="McDaniel S.F."/>
            <person name="Hoernstein S.N.W."/>
            <person name="Larsson A."/>
            <person name="Li F.W."/>
            <person name="Perroud P.F."/>
            <person name="Phillips J."/>
            <person name="Ranjan P."/>
            <person name="Rokshar D.S."/>
            <person name="Rothfels C.J."/>
            <person name="Schneider L."/>
            <person name="Shu S."/>
            <person name="Stevenson D.W."/>
            <person name="Thummler F."/>
            <person name="Tillich M."/>
            <person name="Villarreal Aguilar J.C."/>
            <person name="Widiez T."/>
            <person name="Wong G.K."/>
            <person name="Wymore A."/>
            <person name="Zhang Y."/>
            <person name="Zimmer A.D."/>
            <person name="Quatrano R.S."/>
            <person name="Mayer K.F.X."/>
            <person name="Goodstein D."/>
            <person name="Casacuberta J.M."/>
            <person name="Vandepoele K."/>
            <person name="Reski R."/>
            <person name="Cuming A.C."/>
            <person name="Tuskan G.A."/>
            <person name="Maumus F."/>
            <person name="Salse J."/>
            <person name="Schmutz J."/>
            <person name="Rensing S.A."/>
        </authorList>
    </citation>
    <scope>NUCLEOTIDE SEQUENCE [LARGE SCALE GENOMIC DNA]</scope>
    <source>
        <strain evidence="9 10">cv. Gransden 2004</strain>
    </source>
</reference>
<feature type="compositionally biased region" description="Basic and acidic residues" evidence="7">
    <location>
        <begin position="1428"/>
        <end position="1445"/>
    </location>
</feature>
<evidence type="ECO:0000256" key="2">
    <source>
        <dbReference type="ARBA" id="ARBA00022618"/>
    </source>
</evidence>
<comment type="subcellular location">
    <subcellularLocation>
        <location evidence="1">Nucleus</location>
    </subcellularLocation>
</comment>
<feature type="compositionally biased region" description="Basic and acidic residues" evidence="7">
    <location>
        <begin position="1339"/>
        <end position="1359"/>
    </location>
</feature>
<evidence type="ECO:0000256" key="5">
    <source>
        <dbReference type="ARBA" id="ARBA00023306"/>
    </source>
</evidence>
<feature type="compositionally biased region" description="Basic and acidic residues" evidence="7">
    <location>
        <begin position="1709"/>
        <end position="1718"/>
    </location>
</feature>
<dbReference type="EnsemblPlants" id="Pp3c20_23000V3.1">
    <property type="protein sequence ID" value="Pp3c20_23000V3.1"/>
    <property type="gene ID" value="Pp3c20_23000"/>
</dbReference>
<feature type="region of interest" description="Disordered" evidence="7">
    <location>
        <begin position="1129"/>
        <end position="1480"/>
    </location>
</feature>
<name>A0A2K1IW87_PHYPA</name>
<keyword evidence="2" id="KW-0132">Cell division</keyword>